<dbReference type="AlphaFoldDB" id="A0A166MJ70"/>
<dbReference type="SUPFAM" id="SSF81383">
    <property type="entry name" value="F-box domain"/>
    <property type="match status" value="1"/>
</dbReference>
<organism evidence="1 2">
    <name type="scientific">Exidia glandulosa HHB12029</name>
    <dbReference type="NCBI Taxonomy" id="1314781"/>
    <lineage>
        <taxon>Eukaryota</taxon>
        <taxon>Fungi</taxon>
        <taxon>Dikarya</taxon>
        <taxon>Basidiomycota</taxon>
        <taxon>Agaricomycotina</taxon>
        <taxon>Agaricomycetes</taxon>
        <taxon>Auriculariales</taxon>
        <taxon>Exidiaceae</taxon>
        <taxon>Exidia</taxon>
    </lineage>
</organism>
<dbReference type="InterPro" id="IPR036047">
    <property type="entry name" value="F-box-like_dom_sf"/>
</dbReference>
<dbReference type="Proteomes" id="UP000077266">
    <property type="component" value="Unassembled WGS sequence"/>
</dbReference>
<proteinExistence type="predicted"/>
<name>A0A166MJ70_EXIGL</name>
<keyword evidence="2" id="KW-1185">Reference proteome</keyword>
<reference evidence="1 2" key="1">
    <citation type="journal article" date="2016" name="Mol. Biol. Evol.">
        <title>Comparative Genomics of Early-Diverging Mushroom-Forming Fungi Provides Insights into the Origins of Lignocellulose Decay Capabilities.</title>
        <authorList>
            <person name="Nagy L.G."/>
            <person name="Riley R."/>
            <person name="Tritt A."/>
            <person name="Adam C."/>
            <person name="Daum C."/>
            <person name="Floudas D."/>
            <person name="Sun H."/>
            <person name="Yadav J.S."/>
            <person name="Pangilinan J."/>
            <person name="Larsson K.H."/>
            <person name="Matsuura K."/>
            <person name="Barry K."/>
            <person name="Labutti K."/>
            <person name="Kuo R."/>
            <person name="Ohm R.A."/>
            <person name="Bhattacharya S.S."/>
            <person name="Shirouzu T."/>
            <person name="Yoshinaga Y."/>
            <person name="Martin F.M."/>
            <person name="Grigoriev I.V."/>
            <person name="Hibbett D.S."/>
        </authorList>
    </citation>
    <scope>NUCLEOTIDE SEQUENCE [LARGE SCALE GENOMIC DNA]</scope>
    <source>
        <strain evidence="1 2">HHB12029</strain>
    </source>
</reference>
<gene>
    <name evidence="1" type="ORF">EXIGLDRAFT_784313</name>
</gene>
<dbReference type="EMBL" id="KV427136">
    <property type="protein sequence ID" value="KZV78091.1"/>
    <property type="molecule type" value="Genomic_DNA"/>
</dbReference>
<sequence>MVRDHTSVVPDEIFWKFFDEWPFAELQSALRVSVRWRRLLLVHPSYWRSITLGAPTLGAAALFIVRMSRAEMRPVLVIVDLQTSWEALSATVFPALRVHGSHIESLYVTVHAADAPGVPRYLNVPFPLLRRFRFIVRMADCVSNRAVLPTNLFLEQANALEDVLLRDIDLRVLPVPALGCAWSVSFSQGSRRSPPYPLPDLFCHFPKMTRFWLDGATSFADPAYYDLEKWSQIRVFLFNGYRYLLEPLLTRSQPLASIRCVHMVNANSFIADSMFAHLSGLLELVVLDTDREHVGTFETCLMDERHIVRSFRETSRRWEKRESIDHNWIDHPDMATRLVSLCISNTLWDRVVPFLPSPLPSLVELRIIMEPEPDRRHPLVLFLHYIMSQTA</sequence>
<dbReference type="InParanoid" id="A0A166MJ70"/>
<protein>
    <recommendedName>
        <fullName evidence="3">F-box domain-containing protein</fullName>
    </recommendedName>
</protein>
<evidence type="ECO:0008006" key="3">
    <source>
        <dbReference type="Google" id="ProtNLM"/>
    </source>
</evidence>
<evidence type="ECO:0000313" key="2">
    <source>
        <dbReference type="Proteomes" id="UP000077266"/>
    </source>
</evidence>
<evidence type="ECO:0000313" key="1">
    <source>
        <dbReference type="EMBL" id="KZV78091.1"/>
    </source>
</evidence>
<accession>A0A166MJ70</accession>